<sequence>MATATEIIDYADERLTPESPDTISASELREVIAYMANAMNASKVGYKTLKTIVRAEQYSLDETVALSDSSAKLVNLDSDGISILTVKRLAAGKYRVTTSYDDENSSNIRENGVITVQCFHDIPSQDYLKNGSSTFPVDAMGLSTAVDFISVGVFDVYISDAGTLKDSNFYLTIDLYNFTT</sequence>
<evidence type="ECO:0000313" key="1">
    <source>
        <dbReference type="EMBL" id="QQV90898.1"/>
    </source>
</evidence>
<keyword evidence="2" id="KW-1185">Reference proteome</keyword>
<organism evidence="1 2">
    <name type="scientific">Polaribacter phage Freya_1</name>
    <dbReference type="NCBI Taxonomy" id="2745662"/>
    <lineage>
        <taxon>Viruses</taxon>
        <taxon>Duplodnaviria</taxon>
        <taxon>Heunggongvirae</taxon>
        <taxon>Uroviricota</taxon>
        <taxon>Caudoviricetes</taxon>
        <taxon>Forsetiviridae</taxon>
        <taxon>Freyavirus</taxon>
        <taxon>Freyavirus freya</taxon>
    </lineage>
</organism>
<dbReference type="EMBL" id="MT732463">
    <property type="protein sequence ID" value="QQV90898.1"/>
    <property type="molecule type" value="Genomic_DNA"/>
</dbReference>
<accession>A0A8E4ZCN4</accession>
<proteinExistence type="predicted"/>
<name>A0A8E4ZCN4_9CAUD</name>
<evidence type="ECO:0000313" key="2">
    <source>
        <dbReference type="Proteomes" id="UP000693667"/>
    </source>
</evidence>
<reference evidence="1" key="1">
    <citation type="submission" date="2020-07" db="EMBL/GenBank/DDBJ databases">
        <title>Highly diverse flavobacterial phages as mortality factor during North Sea spring blooms.</title>
        <authorList>
            <person name="Bartlau N."/>
            <person name="Wichels A."/>
            <person name="Krohne G."/>
            <person name="Adriaenssens E.M."/>
            <person name="Heins A."/>
            <person name="Fuchs B.M."/>
            <person name="Amann R."/>
            <person name="Moraru C."/>
        </authorList>
    </citation>
    <scope>NUCLEOTIDE SEQUENCE</scope>
</reference>
<gene>
    <name evidence="1" type="ORF">Freya1_27</name>
</gene>
<protein>
    <submittedName>
        <fullName evidence="1">Uncharacterized protein</fullName>
    </submittedName>
</protein>
<dbReference type="Proteomes" id="UP000693667">
    <property type="component" value="Segment"/>
</dbReference>